<keyword evidence="5" id="KW-0597">Phosphoprotein</keyword>
<dbReference type="Pfam" id="PF00512">
    <property type="entry name" value="HisKA"/>
    <property type="match status" value="1"/>
</dbReference>
<feature type="transmembrane region" description="Helical" evidence="14">
    <location>
        <begin position="312"/>
        <end position="333"/>
    </location>
</feature>
<keyword evidence="10 16" id="KW-0067">ATP-binding</keyword>
<comment type="subcellular location">
    <subcellularLocation>
        <location evidence="2">Cell membrane</location>
        <topology evidence="2">Multi-pass membrane protein</topology>
    </subcellularLocation>
</comment>
<dbReference type="Pfam" id="PF02518">
    <property type="entry name" value="HATPase_c"/>
    <property type="match status" value="1"/>
</dbReference>
<dbReference type="GO" id="GO:0005524">
    <property type="term" value="F:ATP binding"/>
    <property type="evidence" value="ECO:0007669"/>
    <property type="project" value="UniProtKB-KW"/>
</dbReference>
<protein>
    <recommendedName>
        <fullName evidence="3">histidine kinase</fullName>
        <ecNumber evidence="3">2.7.13.3</ecNumber>
    </recommendedName>
</protein>
<dbReference type="InterPro" id="IPR003661">
    <property type="entry name" value="HisK_dim/P_dom"/>
</dbReference>
<evidence type="ECO:0000256" key="14">
    <source>
        <dbReference type="SAM" id="Phobius"/>
    </source>
</evidence>
<proteinExistence type="predicted"/>
<keyword evidence="17" id="KW-1185">Reference proteome</keyword>
<keyword evidence="4" id="KW-1003">Cell membrane</keyword>
<evidence type="ECO:0000256" key="2">
    <source>
        <dbReference type="ARBA" id="ARBA00004651"/>
    </source>
</evidence>
<dbReference type="PANTHER" id="PTHR43065:SF46">
    <property type="entry name" value="C4-DICARBOXYLATE TRANSPORT SENSOR PROTEIN DCTB"/>
    <property type="match status" value="1"/>
</dbReference>
<keyword evidence="12" id="KW-0902">Two-component regulatory system</keyword>
<evidence type="ECO:0000256" key="5">
    <source>
        <dbReference type="ARBA" id="ARBA00022553"/>
    </source>
</evidence>
<dbReference type="Gene3D" id="1.10.287.130">
    <property type="match status" value="1"/>
</dbReference>
<dbReference type="PANTHER" id="PTHR43065">
    <property type="entry name" value="SENSOR HISTIDINE KINASE"/>
    <property type="match status" value="1"/>
</dbReference>
<dbReference type="SUPFAM" id="SSF47384">
    <property type="entry name" value="Homodimeric domain of signal transducing histidine kinase"/>
    <property type="match status" value="1"/>
</dbReference>
<evidence type="ECO:0000256" key="3">
    <source>
        <dbReference type="ARBA" id="ARBA00012438"/>
    </source>
</evidence>
<dbReference type="SUPFAM" id="SSF55874">
    <property type="entry name" value="ATPase domain of HSP90 chaperone/DNA topoisomerase II/histidine kinase"/>
    <property type="match status" value="1"/>
</dbReference>
<dbReference type="InterPro" id="IPR003594">
    <property type="entry name" value="HATPase_dom"/>
</dbReference>
<dbReference type="InterPro" id="IPR029151">
    <property type="entry name" value="Sensor-like_sf"/>
</dbReference>
<dbReference type="PIRSF" id="PIRSF036431">
    <property type="entry name" value="STHK_DctB"/>
    <property type="match status" value="1"/>
</dbReference>
<keyword evidence="9" id="KW-0418">Kinase</keyword>
<dbReference type="PROSITE" id="PS50109">
    <property type="entry name" value="HIS_KIN"/>
    <property type="match status" value="1"/>
</dbReference>
<gene>
    <name evidence="16" type="ORF">ACFSKQ_05560</name>
</gene>
<comment type="catalytic activity">
    <reaction evidence="1">
        <text>ATP + protein L-histidine = ADP + protein N-phospho-L-histidine.</text>
        <dbReference type="EC" id="2.7.13.3"/>
    </reaction>
</comment>
<keyword evidence="6" id="KW-0808">Transferase</keyword>
<evidence type="ECO:0000256" key="7">
    <source>
        <dbReference type="ARBA" id="ARBA00022692"/>
    </source>
</evidence>
<feature type="domain" description="Histidine kinase" evidence="15">
    <location>
        <begin position="407"/>
        <end position="618"/>
    </location>
</feature>
<dbReference type="Gene3D" id="3.30.565.10">
    <property type="entry name" value="Histidine kinase-like ATPase, C-terminal domain"/>
    <property type="match status" value="1"/>
</dbReference>
<feature type="coiled-coil region" evidence="13">
    <location>
        <begin position="350"/>
        <end position="398"/>
    </location>
</feature>
<evidence type="ECO:0000256" key="12">
    <source>
        <dbReference type="ARBA" id="ARBA00023012"/>
    </source>
</evidence>
<dbReference type="InterPro" id="IPR036097">
    <property type="entry name" value="HisK_dim/P_sf"/>
</dbReference>
<keyword evidence="11 14" id="KW-1133">Transmembrane helix</keyword>
<dbReference type="InterPro" id="IPR036890">
    <property type="entry name" value="HATPase_C_sf"/>
</dbReference>
<evidence type="ECO:0000256" key="6">
    <source>
        <dbReference type="ARBA" id="ARBA00022679"/>
    </source>
</evidence>
<dbReference type="Gene3D" id="6.10.250.3020">
    <property type="match status" value="1"/>
</dbReference>
<dbReference type="Proteomes" id="UP001597371">
    <property type="component" value="Unassembled WGS sequence"/>
</dbReference>
<evidence type="ECO:0000259" key="15">
    <source>
        <dbReference type="PROSITE" id="PS50109"/>
    </source>
</evidence>
<dbReference type="InterPro" id="IPR005467">
    <property type="entry name" value="His_kinase_dom"/>
</dbReference>
<dbReference type="EC" id="2.7.13.3" evidence="3"/>
<evidence type="ECO:0000256" key="4">
    <source>
        <dbReference type="ARBA" id="ARBA00022475"/>
    </source>
</evidence>
<keyword evidence="14" id="KW-0472">Membrane</keyword>
<organism evidence="16 17">
    <name type="scientific">Aureimonas populi</name>
    <dbReference type="NCBI Taxonomy" id="1701758"/>
    <lineage>
        <taxon>Bacteria</taxon>
        <taxon>Pseudomonadati</taxon>
        <taxon>Pseudomonadota</taxon>
        <taxon>Alphaproteobacteria</taxon>
        <taxon>Hyphomicrobiales</taxon>
        <taxon>Aurantimonadaceae</taxon>
        <taxon>Aureimonas</taxon>
    </lineage>
</organism>
<dbReference type="PRINTS" id="PR00344">
    <property type="entry name" value="BCTRLSENSOR"/>
</dbReference>
<dbReference type="SUPFAM" id="SSF103190">
    <property type="entry name" value="Sensory domain-like"/>
    <property type="match status" value="1"/>
</dbReference>
<dbReference type="SMART" id="SM00387">
    <property type="entry name" value="HATPase_c"/>
    <property type="match status" value="1"/>
</dbReference>
<evidence type="ECO:0000256" key="13">
    <source>
        <dbReference type="SAM" id="Coils"/>
    </source>
</evidence>
<reference evidence="17" key="1">
    <citation type="journal article" date="2019" name="Int. J. Syst. Evol. Microbiol.">
        <title>The Global Catalogue of Microorganisms (GCM) 10K type strain sequencing project: providing services to taxonomists for standard genome sequencing and annotation.</title>
        <authorList>
            <consortium name="The Broad Institute Genomics Platform"/>
            <consortium name="The Broad Institute Genome Sequencing Center for Infectious Disease"/>
            <person name="Wu L."/>
            <person name="Ma J."/>
        </authorList>
    </citation>
    <scope>NUCLEOTIDE SEQUENCE [LARGE SCALE GENOMIC DNA]</scope>
    <source>
        <strain evidence="17">ZS-35-S2</strain>
    </source>
</reference>
<dbReference type="CDD" id="cd00082">
    <property type="entry name" value="HisKA"/>
    <property type="match status" value="1"/>
</dbReference>
<keyword evidence="13" id="KW-0175">Coiled coil</keyword>
<evidence type="ECO:0000256" key="1">
    <source>
        <dbReference type="ARBA" id="ARBA00000085"/>
    </source>
</evidence>
<dbReference type="Gene3D" id="3.30.450.20">
    <property type="entry name" value="PAS domain"/>
    <property type="match status" value="2"/>
</dbReference>
<evidence type="ECO:0000256" key="8">
    <source>
        <dbReference type="ARBA" id="ARBA00022741"/>
    </source>
</evidence>
<dbReference type="EMBL" id="JBHUIJ010000005">
    <property type="protein sequence ID" value="MFD2236932.1"/>
    <property type="molecule type" value="Genomic_DNA"/>
</dbReference>
<dbReference type="InterPro" id="IPR017055">
    <property type="entry name" value="Sig_transdc_His_kinase_DctB"/>
</dbReference>
<sequence length="619" mass="65413">MASSPSPASPLSNVPASAASRWGRALLVLLALGGFALAVEGVGRFAEGRVVERLREEAHLALPLAGSALRAEIDRQRAVPLVLAQESTVRATLEMRLASSVAATNEKLRRLATGTRASVLYLIDANGLAVAASNFGEADSFVGSSYRFRRYFTQALEEGRAEQYALGTVSGRPGLYIAERIGTAEVPIGVVVAKVELGTVEGEWASTGRPTYVTDAEGVVLATSVPAWRFLAEREIGEGEAAAIRERLQSGEAPLSRLPVRETRTEGLLRAAPGGGAPGRFAGASQALAGGPEGWQLHLLAPADAAIRQEGALARLLAALALALAAIAGFASWRRRQREGERRAALARTAAELETRVAARTAELTQANARLQGEIAERAAAESRVLKLRDDLAQANRLATLGQITAGVAHEINQPLAAIRAYAENAGRFLERGEPRQAGANMGHVVQLTERIDTITEALRSVARRAPGRRRRMDLSEALDGALLMLASRIREAGVTLERSGVTGPLPIEADRIRLEQVLVNLLRNALDALGETPCPVITLETGAGESTVGLTIRDNGPGLAPDALERLFTPFSTTKPNGLGLGLVISQDIVSEMGGRILARNAPEGGAIFTVELRRAGP</sequence>
<evidence type="ECO:0000256" key="11">
    <source>
        <dbReference type="ARBA" id="ARBA00022989"/>
    </source>
</evidence>
<accession>A0ABW5CK01</accession>
<keyword evidence="7 14" id="KW-0812">Transmembrane</keyword>
<dbReference type="InterPro" id="IPR004358">
    <property type="entry name" value="Sig_transdc_His_kin-like_C"/>
</dbReference>
<evidence type="ECO:0000313" key="16">
    <source>
        <dbReference type="EMBL" id="MFD2236932.1"/>
    </source>
</evidence>
<keyword evidence="8" id="KW-0547">Nucleotide-binding</keyword>
<dbReference type="SMART" id="SM00388">
    <property type="entry name" value="HisKA"/>
    <property type="match status" value="1"/>
</dbReference>
<comment type="caution">
    <text evidence="16">The sequence shown here is derived from an EMBL/GenBank/DDBJ whole genome shotgun (WGS) entry which is preliminary data.</text>
</comment>
<evidence type="ECO:0000313" key="17">
    <source>
        <dbReference type="Proteomes" id="UP001597371"/>
    </source>
</evidence>
<name>A0ABW5CK01_9HYPH</name>
<dbReference type="RefSeq" id="WP_209739539.1">
    <property type="nucleotide sequence ID" value="NZ_CP072611.1"/>
</dbReference>
<evidence type="ECO:0000256" key="10">
    <source>
        <dbReference type="ARBA" id="ARBA00022840"/>
    </source>
</evidence>
<evidence type="ECO:0000256" key="9">
    <source>
        <dbReference type="ARBA" id="ARBA00022777"/>
    </source>
</evidence>